<evidence type="ECO:0000256" key="2">
    <source>
        <dbReference type="ARBA" id="ARBA00013164"/>
    </source>
</evidence>
<keyword evidence="7 10" id="KW-0030">Aminoacyl-tRNA synthetase</keyword>
<proteinExistence type="inferred from homology"/>
<accession>A0ABR4NX15</accession>
<dbReference type="PROSITE" id="PS00178">
    <property type="entry name" value="AA_TRNA_LIGASE_I"/>
    <property type="match status" value="1"/>
</dbReference>
<evidence type="ECO:0000256" key="5">
    <source>
        <dbReference type="ARBA" id="ARBA00022840"/>
    </source>
</evidence>
<dbReference type="EC" id="6.1.1.4" evidence="2"/>
<dbReference type="Proteomes" id="UP001623330">
    <property type="component" value="Unassembled WGS sequence"/>
</dbReference>
<reference evidence="14 15" key="1">
    <citation type="submission" date="2024-05" db="EMBL/GenBank/DDBJ databases">
        <title>Long read based assembly of the Candida bracarensis genome reveals expanded adhesin content.</title>
        <authorList>
            <person name="Marcet-Houben M."/>
            <person name="Ksiezopolska E."/>
            <person name="Gabaldon T."/>
        </authorList>
    </citation>
    <scope>NUCLEOTIDE SEQUENCE [LARGE SCALE GENOMIC DNA]</scope>
    <source>
        <strain evidence="14 15">CBM6</strain>
    </source>
</reference>
<feature type="domain" description="Aminoacyl-tRNA synthetase class Ia" evidence="11">
    <location>
        <begin position="459"/>
        <end position="618"/>
    </location>
</feature>
<keyword evidence="6 10" id="KW-0648">Protein biosynthesis</keyword>
<dbReference type="Pfam" id="PF09334">
    <property type="entry name" value="tRNA-synt_1g"/>
    <property type="match status" value="1"/>
</dbReference>
<dbReference type="InterPro" id="IPR009008">
    <property type="entry name" value="Val/Leu/Ile-tRNA-synth_edit"/>
</dbReference>
<evidence type="ECO:0000256" key="8">
    <source>
        <dbReference type="ARBA" id="ARBA00030520"/>
    </source>
</evidence>
<evidence type="ECO:0000259" key="13">
    <source>
        <dbReference type="Pfam" id="PF13603"/>
    </source>
</evidence>
<dbReference type="SUPFAM" id="SSF47323">
    <property type="entry name" value="Anticodon-binding domain of a subclass of class I aminoacyl-tRNA synthetases"/>
    <property type="match status" value="1"/>
</dbReference>
<dbReference type="PANTHER" id="PTHR43740:SF2">
    <property type="entry name" value="LEUCINE--TRNA LIGASE, MITOCHONDRIAL"/>
    <property type="match status" value="1"/>
</dbReference>
<dbReference type="NCBIfam" id="TIGR00396">
    <property type="entry name" value="leuS_bact"/>
    <property type="match status" value="1"/>
</dbReference>
<feature type="domain" description="Leucyl-tRNA synthetase editing" evidence="13">
    <location>
        <begin position="256"/>
        <end position="445"/>
    </location>
</feature>
<dbReference type="SUPFAM" id="SSF52374">
    <property type="entry name" value="Nucleotidylyl transferase"/>
    <property type="match status" value="1"/>
</dbReference>
<keyword evidence="3 10" id="KW-0436">Ligase</keyword>
<dbReference type="Pfam" id="PF13603">
    <property type="entry name" value="tRNA-synt_1_2"/>
    <property type="match status" value="1"/>
</dbReference>
<comment type="similarity">
    <text evidence="1 10">Belongs to the class-I aminoacyl-tRNA synthetase family.</text>
</comment>
<evidence type="ECO:0000259" key="12">
    <source>
        <dbReference type="Pfam" id="PF09334"/>
    </source>
</evidence>
<evidence type="ECO:0000256" key="10">
    <source>
        <dbReference type="RuleBase" id="RU363035"/>
    </source>
</evidence>
<name>A0ABR4NX15_9SACH</name>
<organism evidence="14 15">
    <name type="scientific">Nakaseomyces bracarensis</name>
    <dbReference type="NCBI Taxonomy" id="273131"/>
    <lineage>
        <taxon>Eukaryota</taxon>
        <taxon>Fungi</taxon>
        <taxon>Dikarya</taxon>
        <taxon>Ascomycota</taxon>
        <taxon>Saccharomycotina</taxon>
        <taxon>Saccharomycetes</taxon>
        <taxon>Saccharomycetales</taxon>
        <taxon>Saccharomycetaceae</taxon>
        <taxon>Nakaseomyces</taxon>
    </lineage>
</organism>
<dbReference type="Gene3D" id="3.40.50.620">
    <property type="entry name" value="HUPs"/>
    <property type="match status" value="2"/>
</dbReference>
<evidence type="ECO:0000256" key="7">
    <source>
        <dbReference type="ARBA" id="ARBA00023146"/>
    </source>
</evidence>
<dbReference type="GO" id="GO:0016874">
    <property type="term" value="F:ligase activity"/>
    <property type="evidence" value="ECO:0007669"/>
    <property type="project" value="UniProtKB-KW"/>
</dbReference>
<dbReference type="Pfam" id="PF00133">
    <property type="entry name" value="tRNA-synt_1"/>
    <property type="match status" value="1"/>
</dbReference>
<evidence type="ECO:0000256" key="9">
    <source>
        <dbReference type="ARBA" id="ARBA00047469"/>
    </source>
</evidence>
<evidence type="ECO:0000313" key="15">
    <source>
        <dbReference type="Proteomes" id="UP001623330"/>
    </source>
</evidence>
<keyword evidence="4 10" id="KW-0547">Nucleotide-binding</keyword>
<dbReference type="InterPro" id="IPR015413">
    <property type="entry name" value="Methionyl/Leucyl_tRNA_Synth"/>
</dbReference>
<evidence type="ECO:0000256" key="1">
    <source>
        <dbReference type="ARBA" id="ARBA00005594"/>
    </source>
</evidence>
<feature type="domain" description="Methionyl/Leucyl tRNA synthetase" evidence="12">
    <location>
        <begin position="70"/>
        <end position="207"/>
    </location>
</feature>
<dbReference type="SUPFAM" id="SSF50677">
    <property type="entry name" value="ValRS/IleRS/LeuRS editing domain"/>
    <property type="match status" value="1"/>
</dbReference>
<keyword evidence="15" id="KW-1185">Reference proteome</keyword>
<protein>
    <recommendedName>
        <fullName evidence="2">leucine--tRNA ligase</fullName>
        <ecNumber evidence="2">6.1.1.4</ecNumber>
    </recommendedName>
    <alternativeName>
        <fullName evidence="8">Leucyl-tRNA synthetase</fullName>
    </alternativeName>
</protein>
<sequence>MGVYNKFEIARGLVRFYAKPASGSGSGSQGISSRLVDIGNKWRHKTVLGVPKDVKVPFAPVEGKPNRDIYILSMFPYPSGMLHMGHLRVYVISDTLNRFYKQRGYNVLHPIGWDAFGLPAENAAIERGIDPAVWTKENISKMKEQMNGMLANFDWDREVTTCDPEYYKFTQWIFLQLFKKGLAYRKAAEINWDPVDKTVLANEQVDANGKSWRSGALVEKKQLTQWFLGITQFAEELKTDLEKLDKWPSKVKTMQKNWIGASKGAEIKFAISDNETHQFDDIVVFTTRAETLFAVQYVVLALDHPIVTSFSKNDTKLTRFLDNAKNLPEDSKEGYILRDLYVINPVTKQKIPVYTAPYVISGYGDIPSAVMGCPGHDERDFEFYKLNIGPMDGIYTCVEPVAEKVELELGQMVPYTEKDGILNEKCLNYSGMTSKDARKELVDELTKKDIARHTTRYRLKDWLISRQRYWGAPIPIIHCSDCGTVPVPEENLPVTLPYVEGLHDKGNPLDTISEFVNVKCPSCGQNAKRETDTMDTFIDSSWYFFRYLDPKNTEVPCSSLKANQHLPVDIYIGGVEHAILHLLYSRFISKFLSSIGVWDGYLNFNEPFKQLVTQGMVQGKTYIDPDTGKFLTASELQIQDGNVENLIKGKQKVPLIKYEKMSKSKYNGADPIECIALHGPDATRAHILFQSPITDALRWDEEKIIGVERWIDKLNKLCFKIFPVQTNNIYKNTSLNNDECAFHNESQSLLQAITNSFQGNLSLNTLISDYMKLTTLIENASTNKNINSGLIVKNLKKLITVIYPVTPSISEELAEFISKTDESFNIYCWPTIEELITSTTKNFKIFVNGRMKFMHQAGKDFCDKDNEEILEELRLTPEGQRFIPNGTLKRLIKKEELISLIY</sequence>
<dbReference type="InterPro" id="IPR002302">
    <property type="entry name" value="Leu-tRNA-ligase"/>
</dbReference>
<dbReference type="InterPro" id="IPR002300">
    <property type="entry name" value="aa-tRNA-synth_Ia"/>
</dbReference>
<dbReference type="InterPro" id="IPR025709">
    <property type="entry name" value="Leu_tRNA-synth_edit"/>
</dbReference>
<comment type="catalytic activity">
    <reaction evidence="9">
        <text>tRNA(Leu) + L-leucine + ATP = L-leucyl-tRNA(Leu) + AMP + diphosphate</text>
        <dbReference type="Rhea" id="RHEA:11688"/>
        <dbReference type="Rhea" id="RHEA-COMP:9613"/>
        <dbReference type="Rhea" id="RHEA-COMP:9622"/>
        <dbReference type="ChEBI" id="CHEBI:30616"/>
        <dbReference type="ChEBI" id="CHEBI:33019"/>
        <dbReference type="ChEBI" id="CHEBI:57427"/>
        <dbReference type="ChEBI" id="CHEBI:78442"/>
        <dbReference type="ChEBI" id="CHEBI:78494"/>
        <dbReference type="ChEBI" id="CHEBI:456215"/>
        <dbReference type="EC" id="6.1.1.4"/>
    </reaction>
</comment>
<evidence type="ECO:0000259" key="11">
    <source>
        <dbReference type="Pfam" id="PF00133"/>
    </source>
</evidence>
<dbReference type="Gene3D" id="1.10.730.10">
    <property type="entry name" value="Isoleucyl-tRNA Synthetase, Domain 1"/>
    <property type="match status" value="1"/>
</dbReference>
<gene>
    <name evidence="14" type="ORF">RNJ44_03475</name>
</gene>
<evidence type="ECO:0000256" key="3">
    <source>
        <dbReference type="ARBA" id="ARBA00022598"/>
    </source>
</evidence>
<evidence type="ECO:0000313" key="14">
    <source>
        <dbReference type="EMBL" id="KAL3233435.1"/>
    </source>
</evidence>
<evidence type="ECO:0000256" key="6">
    <source>
        <dbReference type="ARBA" id="ARBA00022917"/>
    </source>
</evidence>
<keyword evidence="5 10" id="KW-0067">ATP-binding</keyword>
<dbReference type="PANTHER" id="PTHR43740">
    <property type="entry name" value="LEUCYL-TRNA SYNTHETASE"/>
    <property type="match status" value="1"/>
</dbReference>
<dbReference type="InterPro" id="IPR001412">
    <property type="entry name" value="aa-tRNA-synth_I_CS"/>
</dbReference>
<dbReference type="InterPro" id="IPR014729">
    <property type="entry name" value="Rossmann-like_a/b/a_fold"/>
</dbReference>
<dbReference type="InterPro" id="IPR009080">
    <property type="entry name" value="tRNAsynth_Ia_anticodon-bd"/>
</dbReference>
<dbReference type="EMBL" id="JBEVYD010000004">
    <property type="protein sequence ID" value="KAL3233435.1"/>
    <property type="molecule type" value="Genomic_DNA"/>
</dbReference>
<dbReference type="PRINTS" id="PR00985">
    <property type="entry name" value="TRNASYNTHLEU"/>
</dbReference>
<dbReference type="CDD" id="cd00812">
    <property type="entry name" value="LeuRS_core"/>
    <property type="match status" value="1"/>
</dbReference>
<evidence type="ECO:0000256" key="4">
    <source>
        <dbReference type="ARBA" id="ARBA00022741"/>
    </source>
</evidence>
<comment type="caution">
    <text evidence="14">The sequence shown here is derived from an EMBL/GenBank/DDBJ whole genome shotgun (WGS) entry which is preliminary data.</text>
</comment>